<dbReference type="Pfam" id="PF00501">
    <property type="entry name" value="AMP-binding"/>
    <property type="match status" value="1"/>
</dbReference>
<dbReference type="Gene3D" id="3.40.47.10">
    <property type="match status" value="1"/>
</dbReference>
<dbReference type="InterPro" id="IPR014030">
    <property type="entry name" value="Ketoacyl_synth_N"/>
</dbReference>
<keyword evidence="1" id="KW-0596">Phosphopantetheine</keyword>
<sequence length="1725" mass="195811">MNDPIQEKILCENTVTSFLNKRCYYYGNDPMIVAKPNLFSLPFKPKPNKNFPKPYLSVTYSEFSNLAKSYAYVLKHKYNIPSHSRIGIIGEASPIHHLLLTYTVWYLRGTIVDISTGVGEEVVQAWMTTTDVILTLYDSGLPPFPSIQSININEELEWTWTWTSKIGNEDEINKTKSMTMVNIENDILNTEVLSAYKSGNFFEEELSPDDYVSIIGTSSSTQAVVKDGVYTKMKFVAAKSPVLLNTEYFRKIATYKNKPTALFNLGYGSAIGQRHSFMYAIMCGGPIVFGTKNKENIGLIPEVVLDDIDTIKPDICFIFPYMFSIWKNFADDNHPNWPRWKSALESRPKWCFSTGGAPVDPEILHWLRKDLNIQLNNIYGTSEAGLVFTRNEYTVDVEGEEGYVSELPGVEYYLDPIDGNENEGELYVHSPLVFSGYVDKAKEGDPNSCYGIVVNKWREENFRTFNGKEYYKTNDIWRRCPKTGNYCYVSRVDDTLVFKTGIKMNPIPFESTMTLKCNSIKNCCLLLEKKHQTDVFFFVEPIWDKIDGIDLTNEEMMKTTASSIAKDQIWNEISAVLKKEMSSMANWVKQISKNSLYIVEYGQKIPITLKGNVSRRNCKIAFNKILDELSSDSNIANEESYNSITQLNNSELSSRSSLSLNDTVFPLFNFPKANYKPNIYSLLDIKKIYENDCMGFIINVIYSCMAEIIPSTVPFDEFNIYDTFTSSGFNSINSVKLIKLLNSKLKTNYSTVMLFNFNSPYELARALISPQSDSESITKGNFIGNTCTGFGSCTNSMEGINTNSADGPNSKGISIPRPLSMEKINDCQNRIAIVGIGLRLPGGINSTKKFWFSLIKGKNCLSATPTDRELHLGMVDMSKKPPEYRLNKNEHYVCRYGIYDSHYASSGVKYTDFDANFFDCSTEEAISMDVKQRWMLETSWEALEDAGIDPSSIENSDTGVFIGMNNCYHQTKLLSSKKATNISSSFNPTTLHCTDLSSVAGRISYFYKIYGPAISMDTACSTGATALHTAYRSMQYGECDLAIVSGARFLYYNDEFINTSHAKMASPNGRCATFDEDADGFAPAEGCVTLILKRLDRAEENNDNIYGILLGSSNGQSGGRQSISVPSSEAQVRNIKNALKDAHVSPKDISFVEAHGTGTPYGDAIEIHALNQIFKDSHSKKSPLYIGSVKTNIGHTCEAAGLAGIVKVLLSMKHNVIPKHINFKKLNPEIDLSMVPFCIPSQKNIRWTSPDPSKPLIAEVSSYGLQGSITNVILQQYLPPNWTTKVRSINKKISEQNVNPGNGKEWNIDNFSGRKEVQEGEEDDEYEEDDEDIRHKKYFLVTVSAKNEAALLHLTEEYISSLEEIEEDKKHWKRRLANYCYSSNVSRKHFNVRISAVGENISKLTEELENQMDGLSSKLNVSNPKLKSSPISSPQWNTSSIGVYYGDESDFNLNFIQSIKDVYQNYDYYKECFIYCEQKIQKLGGDKKYPMFDVVFEHDKINIDTLDPIVKRLIIFSHFYSLHKLFLNFNISINAISGKGIGEYFTLAISYALSLEDSLRLLINYYNNTTVDSDKIEKEVKLIMSIQKPLRCYFYSNATKRLLKTNEYLDETYWKTLLSNVVFQEENKENEIDNLFIKQIITISPQTITVKPASTFFNLEEKETPNNDCYIKCIYNMVSILYMNGENISWKNFNYTNINSNYKKVNLPFYQFQRSYYWPIPRNNS</sequence>
<dbReference type="PANTHER" id="PTHR43775:SF37">
    <property type="entry name" value="SI:DKEY-61P9.11"/>
    <property type="match status" value="1"/>
</dbReference>
<comment type="caution">
    <text evidence="5">The sequence shown here is derived from an EMBL/GenBank/DDBJ whole genome shotgun (WGS) entry which is preliminary data.</text>
</comment>
<dbReference type="InterPro" id="IPR020841">
    <property type="entry name" value="PKS_Beta-ketoAc_synthase_dom"/>
</dbReference>
<dbReference type="Pfam" id="PF00109">
    <property type="entry name" value="ketoacyl-synt"/>
    <property type="match status" value="1"/>
</dbReference>
<dbReference type="GO" id="GO:0004315">
    <property type="term" value="F:3-oxoacyl-[acyl-carrier-protein] synthase activity"/>
    <property type="evidence" value="ECO:0007669"/>
    <property type="project" value="InterPro"/>
</dbReference>
<dbReference type="Pfam" id="PF22621">
    <property type="entry name" value="CurL-like_PKS_C"/>
    <property type="match status" value="1"/>
</dbReference>
<dbReference type="InterPro" id="IPR016039">
    <property type="entry name" value="Thiolase-like"/>
</dbReference>
<dbReference type="PROSITE" id="PS00606">
    <property type="entry name" value="KS3_1"/>
    <property type="match status" value="1"/>
</dbReference>
<dbReference type="GO" id="GO:0006633">
    <property type="term" value="P:fatty acid biosynthetic process"/>
    <property type="evidence" value="ECO:0007669"/>
    <property type="project" value="InterPro"/>
</dbReference>
<accession>A0A1Y2DRJ1</accession>
<evidence type="ECO:0000256" key="1">
    <source>
        <dbReference type="ARBA" id="ARBA00022450"/>
    </source>
</evidence>
<evidence type="ECO:0000256" key="3">
    <source>
        <dbReference type="ARBA" id="ARBA00022679"/>
    </source>
</evidence>
<evidence type="ECO:0000313" key="5">
    <source>
        <dbReference type="EMBL" id="ORY61890.1"/>
    </source>
</evidence>
<dbReference type="InterPro" id="IPR050091">
    <property type="entry name" value="PKS_NRPS_Biosynth_Enz"/>
</dbReference>
<name>A0A1Y2DRJ1_9FUNG</name>
<dbReference type="SUPFAM" id="SSF56801">
    <property type="entry name" value="Acetyl-CoA synthetase-like"/>
    <property type="match status" value="1"/>
</dbReference>
<dbReference type="InterPro" id="IPR042099">
    <property type="entry name" value="ANL_N_sf"/>
</dbReference>
<gene>
    <name evidence="5" type="ORF">LY90DRAFT_454096</name>
</gene>
<dbReference type="InterPro" id="IPR036736">
    <property type="entry name" value="ACP-like_sf"/>
</dbReference>
<dbReference type="Gene3D" id="3.30.70.3290">
    <property type="match status" value="1"/>
</dbReference>
<dbReference type="PANTHER" id="PTHR43775">
    <property type="entry name" value="FATTY ACID SYNTHASE"/>
    <property type="match status" value="1"/>
</dbReference>
<dbReference type="InterPro" id="IPR014031">
    <property type="entry name" value="Ketoacyl_synth_C"/>
</dbReference>
<dbReference type="InterPro" id="IPR001227">
    <property type="entry name" value="Ac_transferase_dom_sf"/>
</dbReference>
<keyword evidence="3" id="KW-0808">Transferase</keyword>
<protein>
    <recommendedName>
        <fullName evidence="4">Ketosynthase family 3 (KS3) domain-containing protein</fullName>
    </recommendedName>
</protein>
<dbReference type="OrthoDB" id="329835at2759"/>
<dbReference type="STRING" id="1754190.A0A1Y2DRJ1"/>
<dbReference type="Pfam" id="PF02801">
    <property type="entry name" value="Ketoacyl-synt_C"/>
    <property type="match status" value="1"/>
</dbReference>
<dbReference type="Pfam" id="PF23562">
    <property type="entry name" value="AMP-binding_C_3"/>
    <property type="match status" value="1"/>
</dbReference>
<dbReference type="PROSITE" id="PS52004">
    <property type="entry name" value="KS3_2"/>
    <property type="match status" value="1"/>
</dbReference>
<dbReference type="SUPFAM" id="SSF52151">
    <property type="entry name" value="FabD/lysophospholipase-like"/>
    <property type="match status" value="1"/>
</dbReference>
<dbReference type="Gene3D" id="3.40.366.10">
    <property type="entry name" value="Malonyl-Coenzyme A Acyl Carrier Protein, domain 2"/>
    <property type="match status" value="1"/>
</dbReference>
<evidence type="ECO:0000256" key="2">
    <source>
        <dbReference type="ARBA" id="ARBA00022553"/>
    </source>
</evidence>
<keyword evidence="6" id="KW-1185">Reference proteome</keyword>
<evidence type="ECO:0000259" key="4">
    <source>
        <dbReference type="PROSITE" id="PS52004"/>
    </source>
</evidence>
<organism evidence="5 6">
    <name type="scientific">Neocallimastix californiae</name>
    <dbReference type="NCBI Taxonomy" id="1754190"/>
    <lineage>
        <taxon>Eukaryota</taxon>
        <taxon>Fungi</taxon>
        <taxon>Fungi incertae sedis</taxon>
        <taxon>Chytridiomycota</taxon>
        <taxon>Chytridiomycota incertae sedis</taxon>
        <taxon>Neocallimastigomycetes</taxon>
        <taxon>Neocallimastigales</taxon>
        <taxon>Neocallimastigaceae</taxon>
        <taxon>Neocallimastix</taxon>
    </lineage>
</organism>
<dbReference type="EMBL" id="MCOG01000059">
    <property type="protein sequence ID" value="ORY61890.1"/>
    <property type="molecule type" value="Genomic_DNA"/>
</dbReference>
<dbReference type="SUPFAM" id="SSF47336">
    <property type="entry name" value="ACP-like"/>
    <property type="match status" value="1"/>
</dbReference>
<reference evidence="5 6" key="1">
    <citation type="submission" date="2016-08" db="EMBL/GenBank/DDBJ databases">
        <title>A Parts List for Fungal Cellulosomes Revealed by Comparative Genomics.</title>
        <authorList>
            <consortium name="DOE Joint Genome Institute"/>
            <person name="Haitjema C.H."/>
            <person name="Gilmore S.P."/>
            <person name="Henske J.K."/>
            <person name="Solomon K.V."/>
            <person name="De Groot R."/>
            <person name="Kuo A."/>
            <person name="Mondo S.J."/>
            <person name="Salamov A.A."/>
            <person name="Labutti K."/>
            <person name="Zhao Z."/>
            <person name="Chiniquy J."/>
            <person name="Barry K."/>
            <person name="Brewer H.M."/>
            <person name="Purvine S.O."/>
            <person name="Wright A.T."/>
            <person name="Boxma B."/>
            <person name="Van Alen T."/>
            <person name="Hackstein J.H."/>
            <person name="Baker S.E."/>
            <person name="Grigoriev I.V."/>
            <person name="O'Malley M.A."/>
        </authorList>
    </citation>
    <scope>NUCLEOTIDE SEQUENCE [LARGE SCALE GENOMIC DNA]</scope>
    <source>
        <strain evidence="5 6">G1</strain>
    </source>
</reference>
<dbReference type="SMART" id="SM00825">
    <property type="entry name" value="PKS_KS"/>
    <property type="match status" value="1"/>
</dbReference>
<dbReference type="Gene3D" id="1.10.1200.10">
    <property type="entry name" value="ACP-like"/>
    <property type="match status" value="1"/>
</dbReference>
<dbReference type="InterPro" id="IPR018201">
    <property type="entry name" value="Ketoacyl_synth_AS"/>
</dbReference>
<dbReference type="SUPFAM" id="SSF53901">
    <property type="entry name" value="Thiolase-like"/>
    <property type="match status" value="1"/>
</dbReference>
<dbReference type="GO" id="GO:0004312">
    <property type="term" value="F:fatty acid synthase activity"/>
    <property type="evidence" value="ECO:0007669"/>
    <property type="project" value="TreeGrafter"/>
</dbReference>
<evidence type="ECO:0000313" key="6">
    <source>
        <dbReference type="Proteomes" id="UP000193920"/>
    </source>
</evidence>
<dbReference type="InterPro" id="IPR000873">
    <property type="entry name" value="AMP-dep_synth/lig_dom"/>
</dbReference>
<keyword evidence="2" id="KW-0597">Phosphoprotein</keyword>
<feature type="domain" description="Ketosynthase family 3 (KS3)" evidence="4">
    <location>
        <begin position="828"/>
        <end position="1276"/>
    </location>
</feature>
<dbReference type="Proteomes" id="UP000193920">
    <property type="component" value="Unassembled WGS sequence"/>
</dbReference>
<dbReference type="Gene3D" id="3.40.50.12780">
    <property type="entry name" value="N-terminal domain of ligase-like"/>
    <property type="match status" value="1"/>
</dbReference>
<dbReference type="InterPro" id="IPR016035">
    <property type="entry name" value="Acyl_Trfase/lysoPLipase"/>
</dbReference>
<dbReference type="InterPro" id="IPR006162">
    <property type="entry name" value="Ppantetheine_attach_site"/>
</dbReference>
<proteinExistence type="predicted"/>
<dbReference type="CDD" id="cd00833">
    <property type="entry name" value="PKS"/>
    <property type="match status" value="1"/>
</dbReference>
<dbReference type="PROSITE" id="PS00012">
    <property type="entry name" value="PHOSPHOPANTETHEINE"/>
    <property type="match status" value="1"/>
</dbReference>